<dbReference type="Pfam" id="PF00535">
    <property type="entry name" value="Glycos_transf_2"/>
    <property type="match status" value="1"/>
</dbReference>
<sequence>MNICAGIVLFNPEIERLNENIEHIRKQVPMLILVDNGSSNLENVKSLICGLPNIILLENGKNLGIAQALNRILRKAQKEHYEWVLTLDQDSVSTDGLIREYRDFLENCSEKNIGCLTCNIVDRNFSLEKREEGFEDIDYCITSGSLMNVEITLSVGGFDESMFIDKVDCDVCINLRQHGYRIVRIAYEGLLHEIGHAKQINLGFRKWELYNHSSFRRYYMCRNASYLLRKYHNGYVFKMFLKEIFQFFLVLLFEEDKKEKAGKSIKGFFDGFKASPACSKG</sequence>
<evidence type="ECO:0000313" key="7">
    <source>
        <dbReference type="Proteomes" id="UP001055185"/>
    </source>
</evidence>
<protein>
    <submittedName>
        <fullName evidence="6">Glycosyl transferase family 2</fullName>
    </submittedName>
</protein>
<dbReference type="Gene3D" id="3.90.550.10">
    <property type="entry name" value="Spore Coat Polysaccharide Biosynthesis Protein SpsA, Chain A"/>
    <property type="match status" value="1"/>
</dbReference>
<dbReference type="InterPro" id="IPR029044">
    <property type="entry name" value="Nucleotide-diphossugar_trans"/>
</dbReference>
<comment type="similarity">
    <text evidence="2">Belongs to the glycosyltransferase 2 family.</text>
</comment>
<gene>
    <name evidence="6" type="ORF">JCM17207_17500</name>
</gene>
<dbReference type="PANTHER" id="PTHR43179">
    <property type="entry name" value="RHAMNOSYLTRANSFERASE WBBL"/>
    <property type="match status" value="1"/>
</dbReference>
<evidence type="ECO:0000256" key="4">
    <source>
        <dbReference type="ARBA" id="ARBA00022679"/>
    </source>
</evidence>
<evidence type="ECO:0000256" key="2">
    <source>
        <dbReference type="ARBA" id="ARBA00006739"/>
    </source>
</evidence>
<dbReference type="InterPro" id="IPR001173">
    <property type="entry name" value="Glyco_trans_2-like"/>
</dbReference>
<evidence type="ECO:0000313" key="6">
    <source>
        <dbReference type="EMBL" id="GJN65125.1"/>
    </source>
</evidence>
<dbReference type="PANTHER" id="PTHR43179:SF12">
    <property type="entry name" value="GALACTOFURANOSYLTRANSFERASE GLFT2"/>
    <property type="match status" value="1"/>
</dbReference>
<comment type="caution">
    <text evidence="6">The sequence shown here is derived from an EMBL/GenBank/DDBJ whole genome shotgun (WGS) entry which is preliminary data.</text>
</comment>
<dbReference type="Proteomes" id="UP001055185">
    <property type="component" value="Unassembled WGS sequence"/>
</dbReference>
<feature type="domain" description="Glycosyltransferase 2-like" evidence="5">
    <location>
        <begin position="8"/>
        <end position="107"/>
    </location>
</feature>
<accession>A0AA37IZM6</accession>
<keyword evidence="4 6" id="KW-0808">Transferase</keyword>
<comment type="pathway">
    <text evidence="1">Cell wall biogenesis; cell wall polysaccharide biosynthesis.</text>
</comment>
<dbReference type="GO" id="GO:0016757">
    <property type="term" value="F:glycosyltransferase activity"/>
    <property type="evidence" value="ECO:0007669"/>
    <property type="project" value="UniProtKB-KW"/>
</dbReference>
<dbReference type="SUPFAM" id="SSF53448">
    <property type="entry name" value="Nucleotide-diphospho-sugar transferases"/>
    <property type="match status" value="1"/>
</dbReference>
<keyword evidence="3" id="KW-0328">Glycosyltransferase</keyword>
<name>A0AA37IZM6_9FIRM</name>
<dbReference type="RefSeq" id="WP_238317372.1">
    <property type="nucleotide sequence ID" value="NZ_BQKV01000063.1"/>
</dbReference>
<evidence type="ECO:0000256" key="3">
    <source>
        <dbReference type="ARBA" id="ARBA00022676"/>
    </source>
</evidence>
<dbReference type="EMBL" id="BQKV01000063">
    <property type="protein sequence ID" value="GJN65125.1"/>
    <property type="molecule type" value="Genomic_DNA"/>
</dbReference>
<keyword evidence="7" id="KW-1185">Reference proteome</keyword>
<evidence type="ECO:0000259" key="5">
    <source>
        <dbReference type="Pfam" id="PF00535"/>
    </source>
</evidence>
<dbReference type="AlphaFoldDB" id="A0AA37IZM6"/>
<dbReference type="CDD" id="cd02526">
    <property type="entry name" value="GT2_RfbF_like"/>
    <property type="match status" value="1"/>
</dbReference>
<organism evidence="6 7">
    <name type="scientific">Faecalibacterium gallinarum</name>
    <dbReference type="NCBI Taxonomy" id="2903556"/>
    <lineage>
        <taxon>Bacteria</taxon>
        <taxon>Bacillati</taxon>
        <taxon>Bacillota</taxon>
        <taxon>Clostridia</taxon>
        <taxon>Eubacteriales</taxon>
        <taxon>Oscillospiraceae</taxon>
        <taxon>Faecalibacterium</taxon>
    </lineage>
</organism>
<proteinExistence type="inferred from homology"/>
<reference evidence="6" key="1">
    <citation type="journal article" date="2022" name="Int. J. Syst. Evol. Microbiol.">
        <title>Genome-based, phenotypic and chemotaxonomic classification of Faecalibacterium strains: proposal of three novel species Faecalibacterium duncaniae sp. nov., Faecalibacterium hattorii sp. nov. and Faecalibacterium gallinarum sp. nov. .</title>
        <authorList>
            <person name="Sakamoto M."/>
            <person name="Sakurai N."/>
            <person name="Tanno H."/>
            <person name="Iino T."/>
            <person name="Ohkuma M."/>
            <person name="Endo A."/>
        </authorList>
    </citation>
    <scope>NUCLEOTIDE SEQUENCE</scope>
    <source>
        <strain evidence="6">JCM 17207</strain>
    </source>
</reference>
<evidence type="ECO:0000256" key="1">
    <source>
        <dbReference type="ARBA" id="ARBA00004776"/>
    </source>
</evidence>